<dbReference type="GO" id="GO:0030145">
    <property type="term" value="F:manganese ion binding"/>
    <property type="evidence" value="ECO:0007669"/>
    <property type="project" value="InterPro"/>
</dbReference>
<keyword evidence="5" id="KW-0464">Manganese</keyword>
<reference evidence="7" key="1">
    <citation type="submission" date="2018-06" db="EMBL/GenBank/DDBJ databases">
        <authorList>
            <person name="Zhirakovskaya E."/>
        </authorList>
    </citation>
    <scope>NUCLEOTIDE SEQUENCE</scope>
</reference>
<dbReference type="SMART" id="SM01011">
    <property type="entry name" value="AMP_N"/>
    <property type="match status" value="1"/>
</dbReference>
<evidence type="ECO:0000313" key="7">
    <source>
        <dbReference type="EMBL" id="VAW85339.1"/>
    </source>
</evidence>
<proteinExistence type="inferred from homology"/>
<dbReference type="FunFam" id="3.90.230.10:FF:000002">
    <property type="entry name" value="Xaa-Pro aminopeptidase 3"/>
    <property type="match status" value="1"/>
</dbReference>
<comment type="similarity">
    <text evidence="2">Belongs to the peptidase M24B family.</text>
</comment>
<name>A0A3B0ZGC5_9ZZZZ</name>
<protein>
    <submittedName>
        <fullName evidence="7">Xaa-Pro aminopeptidase</fullName>
        <ecNumber evidence="7">3.4.11.9</ecNumber>
    </submittedName>
</protein>
<dbReference type="PROSITE" id="PS00491">
    <property type="entry name" value="PROLINE_PEPTIDASE"/>
    <property type="match status" value="1"/>
</dbReference>
<dbReference type="InterPro" id="IPR000994">
    <property type="entry name" value="Pept_M24"/>
</dbReference>
<dbReference type="InterPro" id="IPR007865">
    <property type="entry name" value="Aminopep_P_N"/>
</dbReference>
<dbReference type="InterPro" id="IPR001131">
    <property type="entry name" value="Peptidase_M24B_aminopep-P_CS"/>
</dbReference>
<dbReference type="CDD" id="cd01087">
    <property type="entry name" value="Prolidase"/>
    <property type="match status" value="1"/>
</dbReference>
<comment type="cofactor">
    <cofactor evidence="1">
        <name>Mn(2+)</name>
        <dbReference type="ChEBI" id="CHEBI:29035"/>
    </cofactor>
</comment>
<evidence type="ECO:0000256" key="3">
    <source>
        <dbReference type="ARBA" id="ARBA00022723"/>
    </source>
</evidence>
<keyword evidence="7" id="KW-0645">Protease</keyword>
<dbReference type="InterPro" id="IPR001714">
    <property type="entry name" value="Pept_M24_MAP"/>
</dbReference>
<dbReference type="PANTHER" id="PTHR43226:SF4">
    <property type="entry name" value="XAA-PRO AMINOPEPTIDASE 3"/>
    <property type="match status" value="1"/>
</dbReference>
<dbReference type="GO" id="GO:0006508">
    <property type="term" value="P:proteolysis"/>
    <property type="evidence" value="ECO:0007669"/>
    <property type="project" value="TreeGrafter"/>
</dbReference>
<keyword evidence="7" id="KW-0031">Aminopeptidase</keyword>
<gene>
    <name evidence="7" type="ORF">MNBD_GAMMA18-2469</name>
</gene>
<evidence type="ECO:0000256" key="1">
    <source>
        <dbReference type="ARBA" id="ARBA00001936"/>
    </source>
</evidence>
<dbReference type="EC" id="3.4.11.9" evidence="7"/>
<dbReference type="PANTHER" id="PTHR43226">
    <property type="entry name" value="XAA-PRO AMINOPEPTIDASE 3"/>
    <property type="match status" value="1"/>
</dbReference>
<evidence type="ECO:0000259" key="6">
    <source>
        <dbReference type="SMART" id="SM01011"/>
    </source>
</evidence>
<dbReference type="PRINTS" id="PR00599">
    <property type="entry name" value="MAPEPTIDASE"/>
</dbReference>
<dbReference type="GO" id="GO:0005829">
    <property type="term" value="C:cytosol"/>
    <property type="evidence" value="ECO:0007669"/>
    <property type="project" value="TreeGrafter"/>
</dbReference>
<dbReference type="EMBL" id="UOFP01000088">
    <property type="protein sequence ID" value="VAW85339.1"/>
    <property type="molecule type" value="Genomic_DNA"/>
</dbReference>
<evidence type="ECO:0000256" key="4">
    <source>
        <dbReference type="ARBA" id="ARBA00022801"/>
    </source>
</evidence>
<dbReference type="Gene3D" id="3.40.350.10">
    <property type="entry name" value="Creatinase/prolidase N-terminal domain"/>
    <property type="match status" value="1"/>
</dbReference>
<dbReference type="NCBIfam" id="NF008131">
    <property type="entry name" value="PRK10879.1"/>
    <property type="match status" value="1"/>
</dbReference>
<accession>A0A3B0ZGC5</accession>
<keyword evidence="3" id="KW-0479">Metal-binding</keyword>
<dbReference type="Pfam" id="PF05195">
    <property type="entry name" value="AMP_N"/>
    <property type="match status" value="1"/>
</dbReference>
<dbReference type="Gene3D" id="3.90.230.10">
    <property type="entry name" value="Creatinase/methionine aminopeptidase superfamily"/>
    <property type="match status" value="1"/>
</dbReference>
<dbReference type="SUPFAM" id="SSF53092">
    <property type="entry name" value="Creatinase/prolidase N-terminal domain"/>
    <property type="match status" value="1"/>
</dbReference>
<keyword evidence="4 7" id="KW-0378">Hydrolase</keyword>
<evidence type="ECO:0000256" key="5">
    <source>
        <dbReference type="ARBA" id="ARBA00023211"/>
    </source>
</evidence>
<dbReference type="SUPFAM" id="SSF55920">
    <property type="entry name" value="Creatinase/aminopeptidase"/>
    <property type="match status" value="1"/>
</dbReference>
<dbReference type="AlphaFoldDB" id="A0A3B0ZGC5"/>
<organism evidence="7">
    <name type="scientific">hydrothermal vent metagenome</name>
    <dbReference type="NCBI Taxonomy" id="652676"/>
    <lineage>
        <taxon>unclassified sequences</taxon>
        <taxon>metagenomes</taxon>
        <taxon>ecological metagenomes</taxon>
    </lineage>
</organism>
<sequence length="435" mass="48972">MMINAREFPKRRKELMRMMGRETIAILPTAKEKVRNRDAEYPFRADSDFYYLTGFPEPEALMVLLPGREKGEFILFCRERDAEKETWHGRRAGIEGACEIYGADDAFPIEDLGDILPGLIESCDRVFYTFGNDSESDQKITGMVHTLRAQARSGKHTPHEFVALEHLLHDMRLYKSRSELKVMREAAHISAAAHVKAMQACKPGVMEYQLEAEFLYAFRRANGHPAYSTIVGGGDNGCILHYTENGSVLVDGDLVLIDAGAEIDNYAADITRTFPVNGRFSEAQRALYQVVLDAQYAAIEQVQPGNHWNDPHQATVKVLTEGLLALGLLKGTLAELIEEQAYRRFYMHRTGHWLGLDVHDVGDYKVGDEWRVLEPGMVLTIEPGLYIGAEKDIPKRFRNMGIRIEDDVVVTKEGHEVMTDGVPKEIAAIEQLMAG</sequence>
<evidence type="ECO:0000256" key="2">
    <source>
        <dbReference type="ARBA" id="ARBA00008766"/>
    </source>
</evidence>
<feature type="domain" description="Aminopeptidase P N-terminal" evidence="6">
    <location>
        <begin position="3"/>
        <end position="137"/>
    </location>
</feature>
<dbReference type="InterPro" id="IPR029149">
    <property type="entry name" value="Creatin/AminoP/Spt16_N"/>
</dbReference>
<dbReference type="GO" id="GO:0070006">
    <property type="term" value="F:metalloaminopeptidase activity"/>
    <property type="evidence" value="ECO:0007669"/>
    <property type="project" value="InterPro"/>
</dbReference>
<dbReference type="InterPro" id="IPR052433">
    <property type="entry name" value="X-Pro_dipept-like"/>
</dbReference>
<dbReference type="InterPro" id="IPR036005">
    <property type="entry name" value="Creatinase/aminopeptidase-like"/>
</dbReference>
<dbReference type="Pfam" id="PF00557">
    <property type="entry name" value="Peptidase_M24"/>
    <property type="match status" value="1"/>
</dbReference>